<reference evidence="10" key="1">
    <citation type="journal article" date="2014" name="Proc. Natl. Acad. Sci. U.S.A.">
        <title>Extensive sampling of basidiomycete genomes demonstrates inadequacy of the white-rot/brown-rot paradigm for wood decay fungi.</title>
        <authorList>
            <person name="Riley R."/>
            <person name="Salamov A.A."/>
            <person name="Brown D.W."/>
            <person name="Nagy L.G."/>
            <person name="Floudas D."/>
            <person name="Held B.W."/>
            <person name="Levasseur A."/>
            <person name="Lombard V."/>
            <person name="Morin E."/>
            <person name="Otillar R."/>
            <person name="Lindquist E.A."/>
            <person name="Sun H."/>
            <person name="LaButti K.M."/>
            <person name="Schmutz J."/>
            <person name="Jabbour D."/>
            <person name="Luo H."/>
            <person name="Baker S.E."/>
            <person name="Pisabarro A.G."/>
            <person name="Walton J.D."/>
            <person name="Blanchette R.A."/>
            <person name="Henrissat B."/>
            <person name="Martin F."/>
            <person name="Cullen D."/>
            <person name="Hibbett D.S."/>
            <person name="Grigoriev I.V."/>
        </authorList>
    </citation>
    <scope>NUCLEOTIDE SEQUENCE [LARGE SCALE GENOMIC DNA]</scope>
    <source>
        <strain evidence="10">MUCL 33604</strain>
    </source>
</reference>
<evidence type="ECO:0000256" key="1">
    <source>
        <dbReference type="ARBA" id="ARBA00004604"/>
    </source>
</evidence>
<comment type="function">
    <text evidence="5">Required for synthesis of 60S ribosomal subunits and the transport of pre-ribosomes from the nucleoplasm to the cytoplasm.</text>
</comment>
<feature type="domain" description="CCAAT-binding factor" evidence="7">
    <location>
        <begin position="610"/>
        <end position="782"/>
    </location>
</feature>
<dbReference type="FunCoup" id="A0A067QE40">
    <property type="interactions" value="536"/>
</dbReference>
<dbReference type="PANTHER" id="PTHR14428">
    <property type="entry name" value="NUCLEOLAR COMPLEX PROTEIN 3"/>
    <property type="match status" value="1"/>
</dbReference>
<dbReference type="STRING" id="933084.A0A067QE40"/>
<dbReference type="OrthoDB" id="10263597at2759"/>
<dbReference type="AlphaFoldDB" id="A0A067QE40"/>
<feature type="compositionally biased region" description="Basic and acidic residues" evidence="6">
    <location>
        <begin position="39"/>
        <end position="57"/>
    </location>
</feature>
<dbReference type="PIRSF" id="PIRSF028977">
    <property type="entry name" value="Nucleolar_complex_p3"/>
    <property type="match status" value="1"/>
</dbReference>
<name>A0A067QE40_9AGAM</name>
<dbReference type="InterPro" id="IPR005612">
    <property type="entry name" value="CCAAT-binding_factor"/>
</dbReference>
<dbReference type="EMBL" id="KL197713">
    <property type="protein sequence ID" value="KDQ60856.1"/>
    <property type="molecule type" value="Genomic_DNA"/>
</dbReference>
<evidence type="ECO:0000256" key="2">
    <source>
        <dbReference type="ARBA" id="ARBA00007797"/>
    </source>
</evidence>
<keyword evidence="4" id="KW-0539">Nucleus</keyword>
<protein>
    <recommendedName>
        <fullName evidence="5">Nucleolar complex-associated protein 3</fullName>
    </recommendedName>
</protein>
<feature type="compositionally biased region" description="Acidic residues" evidence="6">
    <location>
        <begin position="121"/>
        <end position="136"/>
    </location>
</feature>
<evidence type="ECO:0000259" key="8">
    <source>
        <dbReference type="Pfam" id="PF07540"/>
    </source>
</evidence>
<evidence type="ECO:0000256" key="3">
    <source>
        <dbReference type="ARBA" id="ARBA00023054"/>
    </source>
</evidence>
<dbReference type="GO" id="GO:0003682">
    <property type="term" value="F:chromatin binding"/>
    <property type="evidence" value="ECO:0007669"/>
    <property type="project" value="TreeGrafter"/>
</dbReference>
<keyword evidence="10" id="KW-1185">Reference proteome</keyword>
<dbReference type="InParanoid" id="A0A067QE40"/>
<comment type="subcellular location">
    <subcellularLocation>
        <location evidence="1 5">Nucleus</location>
        <location evidence="1 5">Nucleolus</location>
    </subcellularLocation>
</comment>
<dbReference type="HOGENOM" id="CLU_012441_0_0_1"/>
<dbReference type="GO" id="GO:0006270">
    <property type="term" value="P:DNA replication initiation"/>
    <property type="evidence" value="ECO:0007669"/>
    <property type="project" value="TreeGrafter"/>
</dbReference>
<evidence type="ECO:0000313" key="10">
    <source>
        <dbReference type="Proteomes" id="UP000027265"/>
    </source>
</evidence>
<keyword evidence="3" id="KW-0175">Coiled coil</keyword>
<evidence type="ECO:0000256" key="6">
    <source>
        <dbReference type="SAM" id="MobiDB-lite"/>
    </source>
</evidence>
<dbReference type="GO" id="GO:0005730">
    <property type="term" value="C:nucleolus"/>
    <property type="evidence" value="ECO:0007669"/>
    <property type="project" value="UniProtKB-SubCell"/>
</dbReference>
<evidence type="ECO:0000259" key="7">
    <source>
        <dbReference type="Pfam" id="PF03914"/>
    </source>
</evidence>
<organism evidence="9 10">
    <name type="scientific">Jaapia argillacea MUCL 33604</name>
    <dbReference type="NCBI Taxonomy" id="933084"/>
    <lineage>
        <taxon>Eukaryota</taxon>
        <taxon>Fungi</taxon>
        <taxon>Dikarya</taxon>
        <taxon>Basidiomycota</taxon>
        <taxon>Agaricomycotina</taxon>
        <taxon>Agaricomycetes</taxon>
        <taxon>Agaricomycetidae</taxon>
        <taxon>Jaapiales</taxon>
        <taxon>Jaapiaceae</taxon>
        <taxon>Jaapia</taxon>
    </lineage>
</organism>
<sequence length="793" mass="88663">MVSKTHGKRSAPASQGPSKRRKVVSKGTSGKLQKKAKGKGKDRASEKAFIEVPHREDEEPEELLDVDLEFYKENVGAAVFLEELDQKAISRSKKETDRLHRLVPAIRRPRIDDDLPSIESHDEEEDVWDSGIDDSLSESSTGDVQEDSDAEMVYETASRQPLSSWNSDADGAIERLPIKLADGRVQRATVKFPVEASLDSEESSSSDGEEMEPYIVEDVATGGRFGRTAVAEVIGNKSRKARLEGAKEQIANICQEILADPDNSLGLLRRLHTFSLHEISTAAHPEPIPNDIVIRKLAILSQLAVYKDIIPGYRIRSLTEKEKAEKVSQVVARTREWEQGLVSTYQSYLRSLEAEIKAKSELCDLSLQSMCTLLVEATHFNFRLNIMTCLVARLSRRSWDSISDVCLNTFTTIFRKDTTGVASLEVVRLLNRMVKERKFNVHPNALSCLLHLRLKTELGVRASESRADKLSDDHSKARSKQGRGKEKSAPKPHLSKKAKKELKEKTQIQREMREAEAEVDKDERASTHTETLKLLFVLYFRIIKNPRPTALLPAALKGISKYAHLVNIDFFKDLLQVLKRLTYGAGGSGGTEEDPTVSLVAHDFDISHRLLCIVTAFELLSGQGEALNIDLSDFINLLYALILPLSLMVDIEKSSSSPTTSQHRGSSSDSPTDMLFRALHLIFSPRTSSATSPSWRSAAFAKRLISAAINWPPSTAVKAIAFVHELVSKDPKLEALLSSEERNTNGLYRPDIDDPQLANAFGASFWELQLLRQRHFDQHVREEALKLVNFVQQ</sequence>
<keyword evidence="5" id="KW-0690">Ribosome biogenesis</keyword>
<feature type="compositionally biased region" description="Basic and acidic residues" evidence="6">
    <location>
        <begin position="465"/>
        <end position="476"/>
    </location>
</feature>
<feature type="domain" description="Nucleolar complex-associated protein 3 N-terminal" evidence="8">
    <location>
        <begin position="246"/>
        <end position="348"/>
    </location>
</feature>
<accession>A0A067QE40</accession>
<dbReference type="GO" id="GO:0042254">
    <property type="term" value="P:ribosome biogenesis"/>
    <property type="evidence" value="ECO:0007669"/>
    <property type="project" value="UniProtKB-KW"/>
</dbReference>
<dbReference type="InterPro" id="IPR011501">
    <property type="entry name" value="Noc3_N"/>
</dbReference>
<comment type="similarity">
    <text evidence="2 5">Belongs to the CBF/MAK21 family.</text>
</comment>
<dbReference type="Proteomes" id="UP000027265">
    <property type="component" value="Unassembled WGS sequence"/>
</dbReference>
<feature type="compositionally biased region" description="Basic and acidic residues" evidence="6">
    <location>
        <begin position="501"/>
        <end position="522"/>
    </location>
</feature>
<dbReference type="Pfam" id="PF07540">
    <property type="entry name" value="NOC3p"/>
    <property type="match status" value="1"/>
</dbReference>
<evidence type="ECO:0000313" key="9">
    <source>
        <dbReference type="EMBL" id="KDQ60856.1"/>
    </source>
</evidence>
<dbReference type="PANTHER" id="PTHR14428:SF5">
    <property type="entry name" value="NUCLEOLAR COMPLEX PROTEIN 3 HOMOLOG"/>
    <property type="match status" value="1"/>
</dbReference>
<feature type="region of interest" description="Disordered" evidence="6">
    <location>
        <begin position="112"/>
        <end position="150"/>
    </location>
</feature>
<proteinExistence type="inferred from homology"/>
<gene>
    <name evidence="9" type="ORF">JAAARDRAFT_564699</name>
</gene>
<evidence type="ECO:0000256" key="4">
    <source>
        <dbReference type="ARBA" id="ARBA00023242"/>
    </source>
</evidence>
<dbReference type="Pfam" id="PF03914">
    <property type="entry name" value="CBF"/>
    <property type="match status" value="1"/>
</dbReference>
<feature type="region of interest" description="Disordered" evidence="6">
    <location>
        <begin position="465"/>
        <end position="522"/>
    </location>
</feature>
<dbReference type="InterPro" id="IPR016903">
    <property type="entry name" value="Nucleolar_cplx-assoc_3"/>
</dbReference>
<evidence type="ECO:0000256" key="5">
    <source>
        <dbReference type="PIRNR" id="PIRNR028977"/>
    </source>
</evidence>
<feature type="region of interest" description="Disordered" evidence="6">
    <location>
        <begin position="1"/>
        <end position="61"/>
    </location>
</feature>